<comment type="caution">
    <text evidence="2">The sequence shown here is derived from an EMBL/GenBank/DDBJ whole genome shotgun (WGS) entry which is preliminary data.</text>
</comment>
<proteinExistence type="predicted"/>
<gene>
    <name evidence="2" type="ORF">C7B46_17540</name>
</gene>
<sequence>MNYISDSTLAWSGQPFLAPLASRQWNATIMWQFAKALWVGQLQTALITGPIGVGKSFLAWVLGHAACRRNFRGYLRLPRMLADGMVAKHEGAWFRWLSQNARCDLLILDDGEGSIPENSRDLRDILDGHYPLRATAIGSQVPTYANKYSASTYPLRADALFWWPLIMIR</sequence>
<evidence type="ECO:0000259" key="1">
    <source>
        <dbReference type="Pfam" id="PF01695"/>
    </source>
</evidence>
<protein>
    <recommendedName>
        <fullName evidence="1">IstB-like ATP-binding domain-containing protein</fullName>
    </recommendedName>
</protein>
<evidence type="ECO:0000313" key="3">
    <source>
        <dbReference type="Proteomes" id="UP000242972"/>
    </source>
</evidence>
<dbReference type="InterPro" id="IPR027417">
    <property type="entry name" value="P-loop_NTPase"/>
</dbReference>
<dbReference type="Proteomes" id="UP000242972">
    <property type="component" value="Unassembled WGS sequence"/>
</dbReference>
<organism evidence="2 3">
    <name type="scientific">Sulfobacillus benefaciens</name>
    <dbReference type="NCBI Taxonomy" id="453960"/>
    <lineage>
        <taxon>Bacteria</taxon>
        <taxon>Bacillati</taxon>
        <taxon>Bacillota</taxon>
        <taxon>Clostridia</taxon>
        <taxon>Eubacteriales</taxon>
        <taxon>Clostridiales Family XVII. Incertae Sedis</taxon>
        <taxon>Sulfobacillus</taxon>
    </lineage>
</organism>
<name>A0A2T2X8Q8_9FIRM</name>
<dbReference type="EMBL" id="PXYW01000073">
    <property type="protein sequence ID" value="PSR30837.1"/>
    <property type="molecule type" value="Genomic_DNA"/>
</dbReference>
<dbReference type="InterPro" id="IPR002611">
    <property type="entry name" value="IstB_ATP-bd"/>
</dbReference>
<feature type="domain" description="IstB-like ATP-binding" evidence="1">
    <location>
        <begin position="28"/>
        <end position="142"/>
    </location>
</feature>
<dbReference type="SUPFAM" id="SSF52540">
    <property type="entry name" value="P-loop containing nucleoside triphosphate hydrolases"/>
    <property type="match status" value="1"/>
</dbReference>
<dbReference type="AlphaFoldDB" id="A0A2T2X8Q8"/>
<reference evidence="2 3" key="1">
    <citation type="journal article" date="2014" name="BMC Genomics">
        <title>Comparison of environmental and isolate Sulfobacillus genomes reveals diverse carbon, sulfur, nitrogen, and hydrogen metabolisms.</title>
        <authorList>
            <person name="Justice N.B."/>
            <person name="Norman A."/>
            <person name="Brown C.T."/>
            <person name="Singh A."/>
            <person name="Thomas B.C."/>
            <person name="Banfield J.F."/>
        </authorList>
    </citation>
    <scope>NUCLEOTIDE SEQUENCE [LARGE SCALE GENOMIC DNA]</scope>
    <source>
        <strain evidence="2">AMDSBA4</strain>
    </source>
</reference>
<evidence type="ECO:0000313" key="2">
    <source>
        <dbReference type="EMBL" id="PSR30837.1"/>
    </source>
</evidence>
<dbReference type="GO" id="GO:0005524">
    <property type="term" value="F:ATP binding"/>
    <property type="evidence" value="ECO:0007669"/>
    <property type="project" value="InterPro"/>
</dbReference>
<dbReference type="Gene3D" id="3.40.50.300">
    <property type="entry name" value="P-loop containing nucleotide triphosphate hydrolases"/>
    <property type="match status" value="1"/>
</dbReference>
<accession>A0A2T2X8Q8</accession>
<dbReference type="Pfam" id="PF01695">
    <property type="entry name" value="IstB_IS21"/>
    <property type="match status" value="1"/>
</dbReference>